<evidence type="ECO:0000313" key="2">
    <source>
        <dbReference type="Proteomes" id="UP001595683"/>
    </source>
</evidence>
<evidence type="ECO:0000313" key="1">
    <source>
        <dbReference type="EMBL" id="MFC3670494.1"/>
    </source>
</evidence>
<sequence length="115" mass="12788">MSAEETLLASAQARAQAWTDLRAELVGLKDDLAARPLGQRLRDRLVDEMADAIDGAGTVVKDTAPALIATLVLLAVWTLRDPLQELGQWLWRKRPAGWFGQPEKRKWGRKSGGLW</sequence>
<proteinExistence type="predicted"/>
<name>A0ABV7UZF7_9SPHN</name>
<dbReference type="RefSeq" id="WP_191323195.1">
    <property type="nucleotide sequence ID" value="NZ_BMZP01000003.1"/>
</dbReference>
<dbReference type="Proteomes" id="UP001595683">
    <property type="component" value="Unassembled WGS sequence"/>
</dbReference>
<accession>A0ABV7UZF7</accession>
<organism evidence="1 2">
    <name type="scientific">Novosphingobium pokkalii</name>
    <dbReference type="NCBI Taxonomy" id="1770194"/>
    <lineage>
        <taxon>Bacteria</taxon>
        <taxon>Pseudomonadati</taxon>
        <taxon>Pseudomonadota</taxon>
        <taxon>Alphaproteobacteria</taxon>
        <taxon>Sphingomonadales</taxon>
        <taxon>Sphingomonadaceae</taxon>
        <taxon>Novosphingobium</taxon>
    </lineage>
</organism>
<evidence type="ECO:0008006" key="3">
    <source>
        <dbReference type="Google" id="ProtNLM"/>
    </source>
</evidence>
<reference evidence="2" key="1">
    <citation type="journal article" date="2019" name="Int. J. Syst. Evol. Microbiol.">
        <title>The Global Catalogue of Microorganisms (GCM) 10K type strain sequencing project: providing services to taxonomists for standard genome sequencing and annotation.</title>
        <authorList>
            <consortium name="The Broad Institute Genomics Platform"/>
            <consortium name="The Broad Institute Genome Sequencing Center for Infectious Disease"/>
            <person name="Wu L."/>
            <person name="Ma J."/>
        </authorList>
    </citation>
    <scope>NUCLEOTIDE SEQUENCE [LARGE SCALE GENOMIC DNA]</scope>
    <source>
        <strain evidence="2">KCTC 42224</strain>
    </source>
</reference>
<comment type="caution">
    <text evidence="1">The sequence shown here is derived from an EMBL/GenBank/DDBJ whole genome shotgun (WGS) entry which is preliminary data.</text>
</comment>
<protein>
    <recommendedName>
        <fullName evidence="3">DUF3618 domain-containing protein</fullName>
    </recommendedName>
</protein>
<gene>
    <name evidence="1" type="ORF">ACFOOT_03565</name>
</gene>
<keyword evidence="2" id="KW-1185">Reference proteome</keyword>
<dbReference type="EMBL" id="JBHRYE010000007">
    <property type="protein sequence ID" value="MFC3670494.1"/>
    <property type="molecule type" value="Genomic_DNA"/>
</dbReference>